<dbReference type="GeneID" id="59254694"/>
<evidence type="ECO:0000313" key="1">
    <source>
        <dbReference type="EMBL" id="KAF5878391.1"/>
    </source>
</evidence>
<dbReference type="PANTHER" id="PTHR35897">
    <property type="entry name" value="METHYLTRANSFERASE AUSD"/>
    <property type="match status" value="1"/>
</dbReference>
<organism evidence="1 2">
    <name type="scientific">Botrytis fragariae</name>
    <dbReference type="NCBI Taxonomy" id="1964551"/>
    <lineage>
        <taxon>Eukaryota</taxon>
        <taxon>Fungi</taxon>
        <taxon>Dikarya</taxon>
        <taxon>Ascomycota</taxon>
        <taxon>Pezizomycotina</taxon>
        <taxon>Leotiomycetes</taxon>
        <taxon>Helotiales</taxon>
        <taxon>Sclerotiniaceae</taxon>
        <taxon>Botrytis</taxon>
    </lineage>
</organism>
<dbReference type="OrthoDB" id="3549040at2759"/>
<dbReference type="PANTHER" id="PTHR35897:SF2">
    <property type="entry name" value="METHYLTRANSFERASE DOMAIN-CONTAINING PROTEIN"/>
    <property type="match status" value="1"/>
</dbReference>
<gene>
    <name evidence="1" type="ORF">Bfra_000556</name>
</gene>
<evidence type="ECO:0000313" key="2">
    <source>
        <dbReference type="Proteomes" id="UP000531561"/>
    </source>
</evidence>
<dbReference type="AlphaFoldDB" id="A0A8H6B2X0"/>
<name>A0A8H6B2X0_9HELO</name>
<sequence>MIRAVLTGMFALNTEYGSRDLLGKYLDHITGVADPIYEAAASTIFASSSANKSVRKQGHSVEDEVELRAASKSSQICSPAYKDIVARLKSEDSFIDIGCFLGQESRKLVWDLNFAPADQLHAVDIINHWDLGY</sequence>
<protein>
    <submittedName>
        <fullName evidence="1">Uncharacterized protein</fullName>
    </submittedName>
</protein>
<dbReference type="RefSeq" id="XP_037197335.1">
    <property type="nucleotide sequence ID" value="XM_037331002.1"/>
</dbReference>
<dbReference type="InterPro" id="IPR051654">
    <property type="entry name" value="Meroterpenoid_MTases"/>
</dbReference>
<keyword evidence="2" id="KW-1185">Reference proteome</keyword>
<reference evidence="1 2" key="1">
    <citation type="journal article" date="2020" name="Phytopathology">
        <title>A high-quality genome resource of Botrytis fragariae, a new and rapidly spreading fungal pathogen causing strawberry gray mold in the U.S.A.</title>
        <authorList>
            <person name="Wu Y."/>
            <person name="Saski C.A."/>
            <person name="Schnabel G."/>
            <person name="Xiao S."/>
            <person name="Hu M."/>
        </authorList>
    </citation>
    <scope>NUCLEOTIDE SEQUENCE [LARGE SCALE GENOMIC DNA]</scope>
    <source>
        <strain evidence="1 2">BVB16</strain>
    </source>
</reference>
<accession>A0A8H6B2X0</accession>
<comment type="caution">
    <text evidence="1">The sequence shown here is derived from an EMBL/GenBank/DDBJ whole genome shotgun (WGS) entry which is preliminary data.</text>
</comment>
<dbReference type="Proteomes" id="UP000531561">
    <property type="component" value="Unassembled WGS sequence"/>
</dbReference>
<proteinExistence type="predicted"/>
<dbReference type="EMBL" id="JABFCT010000002">
    <property type="protein sequence ID" value="KAF5878391.1"/>
    <property type="molecule type" value="Genomic_DNA"/>
</dbReference>